<dbReference type="PANTHER" id="PTHR43827">
    <property type="entry name" value="2,5-DIKETO-D-GLUCONIC ACID REDUCTASE"/>
    <property type="match status" value="1"/>
</dbReference>
<dbReference type="EMBL" id="BMDY01000004">
    <property type="protein sequence ID" value="GGA98200.1"/>
    <property type="molecule type" value="Genomic_DNA"/>
</dbReference>
<evidence type="ECO:0000256" key="1">
    <source>
        <dbReference type="ARBA" id="ARBA00007905"/>
    </source>
</evidence>
<dbReference type="InterPro" id="IPR020471">
    <property type="entry name" value="AKR"/>
</dbReference>
<reference evidence="6" key="1">
    <citation type="journal article" date="2019" name="Int. J. Syst. Evol. Microbiol.">
        <title>The Global Catalogue of Microorganisms (GCM) 10K type strain sequencing project: providing services to taxonomists for standard genome sequencing and annotation.</title>
        <authorList>
            <consortium name="The Broad Institute Genomics Platform"/>
            <consortium name="The Broad Institute Genome Sequencing Center for Infectious Disease"/>
            <person name="Wu L."/>
            <person name="Ma J."/>
        </authorList>
    </citation>
    <scope>NUCLEOTIDE SEQUENCE [LARGE SCALE GENOMIC DNA]</scope>
    <source>
        <strain evidence="6">CGMCC 1.10131</strain>
    </source>
</reference>
<sequence length="111" mass="12314">MTNVPSDLIEYSQSKGMLVEAYSPVGHGELFKNQQLLAMAEQYGVSLPQLCIRYTLLLGLLSLPKTANPAHMANNADLDFVISDADMSTLNNMKRIENYGDASVFPVYRQD</sequence>
<organism evidence="5 6">
    <name type="scientific">Agarivorans gilvus</name>
    <dbReference type="NCBI Taxonomy" id="680279"/>
    <lineage>
        <taxon>Bacteria</taxon>
        <taxon>Pseudomonadati</taxon>
        <taxon>Pseudomonadota</taxon>
        <taxon>Gammaproteobacteria</taxon>
        <taxon>Alteromonadales</taxon>
        <taxon>Alteromonadaceae</taxon>
        <taxon>Agarivorans</taxon>
    </lineage>
</organism>
<evidence type="ECO:0000256" key="3">
    <source>
        <dbReference type="ARBA" id="ARBA00023002"/>
    </source>
</evidence>
<dbReference type="SUPFAM" id="SSF51430">
    <property type="entry name" value="NAD(P)-linked oxidoreductase"/>
    <property type="match status" value="1"/>
</dbReference>
<keyword evidence="3" id="KW-0560">Oxidoreductase</keyword>
<keyword evidence="2" id="KW-0521">NADP</keyword>
<dbReference type="InterPro" id="IPR023210">
    <property type="entry name" value="NADP_OxRdtase_dom"/>
</dbReference>
<evidence type="ECO:0000256" key="2">
    <source>
        <dbReference type="ARBA" id="ARBA00022857"/>
    </source>
</evidence>
<evidence type="ECO:0000313" key="5">
    <source>
        <dbReference type="EMBL" id="GGA98200.1"/>
    </source>
</evidence>
<comment type="caution">
    <text evidence="5">The sequence shown here is derived from an EMBL/GenBank/DDBJ whole genome shotgun (WGS) entry which is preliminary data.</text>
</comment>
<keyword evidence="6" id="KW-1185">Reference proteome</keyword>
<accession>A0ABQ1HY21</accession>
<gene>
    <name evidence="5" type="ORF">GCM10007414_08960</name>
</gene>
<feature type="domain" description="NADP-dependent oxidoreductase" evidence="4">
    <location>
        <begin position="4"/>
        <end position="92"/>
    </location>
</feature>
<dbReference type="PANTHER" id="PTHR43827:SF3">
    <property type="entry name" value="NADP-DEPENDENT OXIDOREDUCTASE DOMAIN-CONTAINING PROTEIN"/>
    <property type="match status" value="1"/>
</dbReference>
<dbReference type="Proteomes" id="UP000651977">
    <property type="component" value="Unassembled WGS sequence"/>
</dbReference>
<dbReference type="Pfam" id="PF00248">
    <property type="entry name" value="Aldo_ket_red"/>
    <property type="match status" value="1"/>
</dbReference>
<comment type="similarity">
    <text evidence="1">Belongs to the aldo/keto reductase family.</text>
</comment>
<dbReference type="InterPro" id="IPR036812">
    <property type="entry name" value="NAD(P)_OxRdtase_dom_sf"/>
</dbReference>
<proteinExistence type="inferred from homology"/>
<evidence type="ECO:0000313" key="6">
    <source>
        <dbReference type="Proteomes" id="UP000651977"/>
    </source>
</evidence>
<name>A0ABQ1HY21_9ALTE</name>
<evidence type="ECO:0000259" key="4">
    <source>
        <dbReference type="Pfam" id="PF00248"/>
    </source>
</evidence>
<protein>
    <recommendedName>
        <fullName evidence="4">NADP-dependent oxidoreductase domain-containing protein</fullName>
    </recommendedName>
</protein>
<dbReference type="Gene3D" id="3.20.20.100">
    <property type="entry name" value="NADP-dependent oxidoreductase domain"/>
    <property type="match status" value="1"/>
</dbReference>